<evidence type="ECO:0000313" key="2">
    <source>
        <dbReference type="Proteomes" id="UP001488838"/>
    </source>
</evidence>
<name>A0AAW0I6S6_MYOGA</name>
<feature type="non-terminal residue" evidence="1">
    <location>
        <position position="1"/>
    </location>
</feature>
<dbReference type="Proteomes" id="UP001488838">
    <property type="component" value="Unassembled WGS sequence"/>
</dbReference>
<sequence>QHPDYTTPSSSGPAVVGAPCARGSPRTLLSSGFLRENLKANVEVITKKHPEKGLLVSDHMDHVLCDVPAGDLEAETPTLRYTGTGQNPEQACDRDSVTSKRAPLENFSACASQCRTPPPRIHDVTGRPVVQWEGEVPGIQVARLRGCRDAAKSVTELHRNWRRRKCATRSLG</sequence>
<accession>A0AAW0I6S6</accession>
<gene>
    <name evidence="1" type="ORF">U0070_024884</name>
</gene>
<dbReference type="AlphaFoldDB" id="A0AAW0I6S6"/>
<comment type="caution">
    <text evidence="1">The sequence shown here is derived from an EMBL/GenBank/DDBJ whole genome shotgun (WGS) entry which is preliminary data.</text>
</comment>
<keyword evidence="2" id="KW-1185">Reference proteome</keyword>
<protein>
    <submittedName>
        <fullName evidence="1">Uncharacterized protein</fullName>
    </submittedName>
</protein>
<organism evidence="1 2">
    <name type="scientific">Myodes glareolus</name>
    <name type="common">Bank vole</name>
    <name type="synonym">Clethrionomys glareolus</name>
    <dbReference type="NCBI Taxonomy" id="447135"/>
    <lineage>
        <taxon>Eukaryota</taxon>
        <taxon>Metazoa</taxon>
        <taxon>Chordata</taxon>
        <taxon>Craniata</taxon>
        <taxon>Vertebrata</taxon>
        <taxon>Euteleostomi</taxon>
        <taxon>Mammalia</taxon>
        <taxon>Eutheria</taxon>
        <taxon>Euarchontoglires</taxon>
        <taxon>Glires</taxon>
        <taxon>Rodentia</taxon>
        <taxon>Myomorpha</taxon>
        <taxon>Muroidea</taxon>
        <taxon>Cricetidae</taxon>
        <taxon>Arvicolinae</taxon>
        <taxon>Myodes</taxon>
    </lineage>
</organism>
<evidence type="ECO:0000313" key="1">
    <source>
        <dbReference type="EMBL" id="KAK7809964.1"/>
    </source>
</evidence>
<proteinExistence type="predicted"/>
<dbReference type="EMBL" id="JBBHLL010000208">
    <property type="protein sequence ID" value="KAK7809964.1"/>
    <property type="molecule type" value="Genomic_DNA"/>
</dbReference>
<reference evidence="1 2" key="1">
    <citation type="journal article" date="2023" name="bioRxiv">
        <title>Conserved and derived expression patterns and positive selection on dental genes reveal complex evolutionary context of ever-growing rodent molars.</title>
        <authorList>
            <person name="Calamari Z.T."/>
            <person name="Song A."/>
            <person name="Cohen E."/>
            <person name="Akter M."/>
            <person name="Roy R.D."/>
            <person name="Hallikas O."/>
            <person name="Christensen M.M."/>
            <person name="Li P."/>
            <person name="Marangoni P."/>
            <person name="Jernvall J."/>
            <person name="Klein O.D."/>
        </authorList>
    </citation>
    <scope>NUCLEOTIDE SEQUENCE [LARGE SCALE GENOMIC DNA]</scope>
    <source>
        <strain evidence="1">V071</strain>
    </source>
</reference>